<keyword evidence="3 4" id="KW-0732">Signal</keyword>
<feature type="signal peptide" evidence="4">
    <location>
        <begin position="1"/>
        <end position="31"/>
    </location>
</feature>
<accession>A0ABV7K3E1</accession>
<comment type="similarity">
    <text evidence="2">Belongs to the bacterial solute-binding protein 2 family.</text>
</comment>
<reference evidence="7" key="1">
    <citation type="journal article" date="2019" name="Int. J. Syst. Evol. Microbiol.">
        <title>The Global Catalogue of Microorganisms (GCM) 10K type strain sequencing project: providing services to taxonomists for standard genome sequencing and annotation.</title>
        <authorList>
            <consortium name="The Broad Institute Genomics Platform"/>
            <consortium name="The Broad Institute Genome Sequencing Center for Infectious Disease"/>
            <person name="Wu L."/>
            <person name="Ma J."/>
        </authorList>
    </citation>
    <scope>NUCLEOTIDE SEQUENCE [LARGE SCALE GENOMIC DNA]</scope>
    <source>
        <strain evidence="7">KCTC 52165</strain>
    </source>
</reference>
<dbReference type="PANTHER" id="PTHR46847:SF1">
    <property type="entry name" value="D-ALLOSE-BINDING PERIPLASMIC PROTEIN-RELATED"/>
    <property type="match status" value="1"/>
</dbReference>
<dbReference type="SUPFAM" id="SSF53822">
    <property type="entry name" value="Periplasmic binding protein-like I"/>
    <property type="match status" value="1"/>
</dbReference>
<dbReference type="Gene3D" id="3.40.50.2300">
    <property type="match status" value="2"/>
</dbReference>
<feature type="chain" id="PRO_5046398376" evidence="4">
    <location>
        <begin position="32"/>
        <end position="324"/>
    </location>
</feature>
<proteinExistence type="inferred from homology"/>
<evidence type="ECO:0000256" key="2">
    <source>
        <dbReference type="ARBA" id="ARBA00007639"/>
    </source>
</evidence>
<dbReference type="Pfam" id="PF13407">
    <property type="entry name" value="Peripla_BP_4"/>
    <property type="match status" value="1"/>
</dbReference>
<feature type="domain" description="Periplasmic binding protein" evidence="5">
    <location>
        <begin position="49"/>
        <end position="295"/>
    </location>
</feature>
<dbReference type="PANTHER" id="PTHR46847">
    <property type="entry name" value="D-ALLOSE-BINDING PERIPLASMIC PROTEIN-RELATED"/>
    <property type="match status" value="1"/>
</dbReference>
<sequence>MFLRLSGHRPQFLAAAFVAVTLPVGVTSAQACEKTYTIGYSHPVSEAKAVQAVAKYAQKRADEVGCVKLLLDATTNLNLQTQRAAVENWILQGVDAIVIRAVDPTAFTQLQREAQAKGIKWLTYTKPMKDQDGSVGWDTNKAGELIAEDLTKWVKDHLPAGGISAAVTELTIESSLAGQWEIPEAALKKLNVPVVLAQDCADQECGLAMAETALREHPDLRIFIGGSTDDPGVGAARAFQNAGIDPNDVYLGGMDGSEQALVEVKKGTYYKATAAIRLDLLGYSIIDAALNAVKGTGETNILSPNQLATTRDAEQLDQLIDQYK</sequence>
<comment type="caution">
    <text evidence="6">The sequence shown here is derived from an EMBL/GenBank/DDBJ whole genome shotgun (WGS) entry which is preliminary data.</text>
</comment>
<keyword evidence="7" id="KW-1185">Reference proteome</keyword>
<dbReference type="InterPro" id="IPR025997">
    <property type="entry name" value="SBP_2_dom"/>
</dbReference>
<gene>
    <name evidence="6" type="ORF">ACFOHJ_01730</name>
</gene>
<evidence type="ECO:0000256" key="4">
    <source>
        <dbReference type="SAM" id="SignalP"/>
    </source>
</evidence>
<dbReference type="InterPro" id="IPR028082">
    <property type="entry name" value="Peripla_BP_I"/>
</dbReference>
<dbReference type="EMBL" id="JBHRTK010000001">
    <property type="protein sequence ID" value="MFC3204919.1"/>
    <property type="molecule type" value="Genomic_DNA"/>
</dbReference>
<evidence type="ECO:0000259" key="5">
    <source>
        <dbReference type="Pfam" id="PF13407"/>
    </source>
</evidence>
<evidence type="ECO:0000313" key="6">
    <source>
        <dbReference type="EMBL" id="MFC3204919.1"/>
    </source>
</evidence>
<comment type="subcellular location">
    <subcellularLocation>
        <location evidence="1">Cell envelope</location>
    </subcellularLocation>
</comment>
<evidence type="ECO:0000313" key="7">
    <source>
        <dbReference type="Proteomes" id="UP001595583"/>
    </source>
</evidence>
<protein>
    <submittedName>
        <fullName evidence="6">Sugar ABC transporter substrate-binding protein</fullName>
    </submittedName>
</protein>
<dbReference type="PROSITE" id="PS51257">
    <property type="entry name" value="PROKAR_LIPOPROTEIN"/>
    <property type="match status" value="1"/>
</dbReference>
<organism evidence="6 7">
    <name type="scientific">Aquamicrobium soli</name>
    <dbReference type="NCBI Taxonomy" id="1811518"/>
    <lineage>
        <taxon>Bacteria</taxon>
        <taxon>Pseudomonadati</taxon>
        <taxon>Pseudomonadota</taxon>
        <taxon>Alphaproteobacteria</taxon>
        <taxon>Hyphomicrobiales</taxon>
        <taxon>Phyllobacteriaceae</taxon>
        <taxon>Aquamicrobium</taxon>
    </lineage>
</organism>
<evidence type="ECO:0000256" key="1">
    <source>
        <dbReference type="ARBA" id="ARBA00004196"/>
    </source>
</evidence>
<evidence type="ECO:0000256" key="3">
    <source>
        <dbReference type="ARBA" id="ARBA00022729"/>
    </source>
</evidence>
<name>A0ABV7K3E1_9HYPH</name>
<dbReference type="RefSeq" id="WP_378217838.1">
    <property type="nucleotide sequence ID" value="NZ_JBHRTK010000001.1"/>
</dbReference>
<dbReference type="Proteomes" id="UP001595583">
    <property type="component" value="Unassembled WGS sequence"/>
</dbReference>
<dbReference type="CDD" id="cd01536">
    <property type="entry name" value="PBP1_ABC_sugar_binding-like"/>
    <property type="match status" value="1"/>
</dbReference>